<sequence>MSETALQQRVDRLFESAIEETGQSHALKSMNRELRLAHERIKQPMRVAIVGLIKAGKSTLMNALLGETVVATGTVEATFNVNWLKYGQNPSLVVHFKDDRPPEPKSLDDLEQLTRRSDAYREYLLAIKYIEVFYPNKILHTMNLIDTPGLASFYGADSDNTRKFLELYGEDLTATTHQEAANADAVLYLFSHSIAAEDTLMLEMFQGPKMGHVNPINSIGVLTRVDAFWPQCDDALDGGQEIIASLQNDHPHLRRLFYSILPMCGLLAWGAQTLTNEEFTILLELAQISEGRFRRILRDAAMFTTREYDDVPISPILREAVLDRLGQYGIWQAYRILQSGVNDQETLTQALLRTSGLPMLKDLILSHFGNRAFLIKLDTALRQIEIACFWARQRESIQGQDREILKRVETGFGQLRDQEQGFYELSVLRDYYQGKLPLTENEVQHLLQVTGEHGLSDRQRLGLPEIEGELTESDLREMLARAREYAGYWRRRAIDPGASREVENASGVLGDAYDRISYQLLETMKLHGFTV</sequence>
<dbReference type="RefSeq" id="WP_201359944.1">
    <property type="nucleotide sequence ID" value="NZ_BNJJ01000001.1"/>
</dbReference>
<organism evidence="2 3">
    <name type="scientific">Dictyobacter formicarum</name>
    <dbReference type="NCBI Taxonomy" id="2778368"/>
    <lineage>
        <taxon>Bacteria</taxon>
        <taxon>Bacillati</taxon>
        <taxon>Chloroflexota</taxon>
        <taxon>Ktedonobacteria</taxon>
        <taxon>Ktedonobacterales</taxon>
        <taxon>Dictyobacteraceae</taxon>
        <taxon>Dictyobacter</taxon>
    </lineage>
</organism>
<keyword evidence="3" id="KW-1185">Reference proteome</keyword>
<dbReference type="InterPro" id="IPR027417">
    <property type="entry name" value="P-loop_NTPase"/>
</dbReference>
<proteinExistence type="predicted"/>
<evidence type="ECO:0000313" key="2">
    <source>
        <dbReference type="EMBL" id="GHO82249.1"/>
    </source>
</evidence>
<dbReference type="SUPFAM" id="SSF52540">
    <property type="entry name" value="P-loop containing nucleoside triphosphate hydrolases"/>
    <property type="match status" value="1"/>
</dbReference>
<dbReference type="InterPro" id="IPR045063">
    <property type="entry name" value="Dynamin_N"/>
</dbReference>
<dbReference type="Pfam" id="PF00350">
    <property type="entry name" value="Dynamin_N"/>
    <property type="match status" value="1"/>
</dbReference>
<comment type="caution">
    <text evidence="2">The sequence shown here is derived from an EMBL/GenBank/DDBJ whole genome shotgun (WGS) entry which is preliminary data.</text>
</comment>
<dbReference type="Gene3D" id="3.40.50.300">
    <property type="entry name" value="P-loop containing nucleotide triphosphate hydrolases"/>
    <property type="match status" value="1"/>
</dbReference>
<evidence type="ECO:0000259" key="1">
    <source>
        <dbReference type="Pfam" id="PF00350"/>
    </source>
</evidence>
<gene>
    <name evidence="2" type="ORF">KSZ_02550</name>
</gene>
<evidence type="ECO:0000313" key="3">
    <source>
        <dbReference type="Proteomes" id="UP000635565"/>
    </source>
</evidence>
<dbReference type="EMBL" id="BNJJ01000001">
    <property type="protein sequence ID" value="GHO82249.1"/>
    <property type="molecule type" value="Genomic_DNA"/>
</dbReference>
<dbReference type="PANTHER" id="PTHR43681">
    <property type="entry name" value="TRANSMEMBRANE GTPASE FZO"/>
    <property type="match status" value="1"/>
</dbReference>
<feature type="domain" description="Dynamin N-terminal" evidence="1">
    <location>
        <begin position="47"/>
        <end position="204"/>
    </location>
</feature>
<protein>
    <submittedName>
        <fullName evidence="2">GTPase</fullName>
    </submittedName>
</protein>
<name>A0ABQ3V8T5_9CHLR</name>
<reference evidence="2 3" key="1">
    <citation type="journal article" date="2021" name="Int. J. Syst. Evol. Microbiol.">
        <title>Reticulibacter mediterranei gen. nov., sp. nov., within the new family Reticulibacteraceae fam. nov., and Ktedonospora formicarum gen. nov., sp. nov., Ktedonobacter robiniae sp. nov., Dictyobacter formicarum sp. nov. and Dictyobacter arantiisoli sp. nov., belonging to the class Ktedonobacteria.</title>
        <authorList>
            <person name="Yabe S."/>
            <person name="Zheng Y."/>
            <person name="Wang C.M."/>
            <person name="Sakai Y."/>
            <person name="Abe K."/>
            <person name="Yokota A."/>
            <person name="Donadio S."/>
            <person name="Cavaletti L."/>
            <person name="Monciardini P."/>
        </authorList>
    </citation>
    <scope>NUCLEOTIDE SEQUENCE [LARGE SCALE GENOMIC DNA]</scope>
    <source>
        <strain evidence="2 3">SOSP1-9</strain>
    </source>
</reference>
<dbReference type="InterPro" id="IPR051943">
    <property type="entry name" value="TRAFAC_Dynamin-like_GTPase"/>
</dbReference>
<dbReference type="PANTHER" id="PTHR43681:SF1">
    <property type="entry name" value="SARCALUMENIN"/>
    <property type="match status" value="1"/>
</dbReference>
<accession>A0ABQ3V8T5</accession>
<dbReference type="Proteomes" id="UP000635565">
    <property type="component" value="Unassembled WGS sequence"/>
</dbReference>